<feature type="region of interest" description="Disordered" evidence="1">
    <location>
        <begin position="74"/>
        <end position="95"/>
    </location>
</feature>
<evidence type="ECO:0000313" key="4">
    <source>
        <dbReference type="Proteomes" id="UP000288805"/>
    </source>
</evidence>
<dbReference type="Proteomes" id="UP000288805">
    <property type="component" value="Unassembled WGS sequence"/>
</dbReference>
<evidence type="ECO:0000313" key="3">
    <source>
        <dbReference type="EMBL" id="RVW54091.1"/>
    </source>
</evidence>
<dbReference type="Pfam" id="PF00078">
    <property type="entry name" value="RVT_1"/>
    <property type="match status" value="1"/>
</dbReference>
<dbReference type="PANTHER" id="PTHR33710">
    <property type="entry name" value="BNAC02G09200D PROTEIN"/>
    <property type="match status" value="1"/>
</dbReference>
<name>A0A438F299_VITVI</name>
<organism evidence="3 4">
    <name type="scientific">Vitis vinifera</name>
    <name type="common">Grape</name>
    <dbReference type="NCBI Taxonomy" id="29760"/>
    <lineage>
        <taxon>Eukaryota</taxon>
        <taxon>Viridiplantae</taxon>
        <taxon>Streptophyta</taxon>
        <taxon>Embryophyta</taxon>
        <taxon>Tracheophyta</taxon>
        <taxon>Spermatophyta</taxon>
        <taxon>Magnoliopsida</taxon>
        <taxon>eudicotyledons</taxon>
        <taxon>Gunneridae</taxon>
        <taxon>Pentapetalae</taxon>
        <taxon>rosids</taxon>
        <taxon>Vitales</taxon>
        <taxon>Vitaceae</taxon>
        <taxon>Viteae</taxon>
        <taxon>Vitis</taxon>
    </lineage>
</organism>
<reference evidence="3 4" key="1">
    <citation type="journal article" date="2018" name="PLoS Genet.">
        <title>Population sequencing reveals clonal diversity and ancestral inbreeding in the grapevine cultivar Chardonnay.</title>
        <authorList>
            <person name="Roach M.J."/>
            <person name="Johnson D.L."/>
            <person name="Bohlmann J."/>
            <person name="van Vuuren H.J."/>
            <person name="Jones S.J."/>
            <person name="Pretorius I.S."/>
            <person name="Schmidt S.A."/>
            <person name="Borneman A.R."/>
        </authorList>
    </citation>
    <scope>NUCLEOTIDE SEQUENCE [LARGE SCALE GENOMIC DNA]</scope>
    <source>
        <strain evidence="4">cv. Chardonnay</strain>
        <tissue evidence="3">Leaf</tissue>
    </source>
</reference>
<dbReference type="PANTHER" id="PTHR33710:SF71">
    <property type="entry name" value="ENDONUCLEASE_EXONUCLEASE_PHOSPHATASE DOMAIN-CONTAINING PROTEIN"/>
    <property type="match status" value="1"/>
</dbReference>
<evidence type="ECO:0000256" key="1">
    <source>
        <dbReference type="SAM" id="MobiDB-lite"/>
    </source>
</evidence>
<comment type="caution">
    <text evidence="3">The sequence shown here is derived from an EMBL/GenBank/DDBJ whole genome shotgun (WGS) entry which is preliminary data.</text>
</comment>
<dbReference type="AlphaFoldDB" id="A0A438F299"/>
<gene>
    <name evidence="3" type="ORF">CK203_080433</name>
</gene>
<dbReference type="Gene3D" id="3.60.10.10">
    <property type="entry name" value="Endonuclease/exonuclease/phosphatase"/>
    <property type="match status" value="1"/>
</dbReference>
<dbReference type="InterPro" id="IPR000477">
    <property type="entry name" value="RT_dom"/>
</dbReference>
<sequence>MGDSVEYPLAWQFEVTCDDPLEAEVPLRVILKDGRSFTLPERVTPKSRVGVSIEGFENDILRILKEIDNRRGVIRKPNDSKRGTSSASRKKKELKKLETKMKEMSDRIVRSLGIGRNLGWVSLDARGSAGGVLVIWDKRVLEGLEAEPLSRVWGDPWCIAEDFNVVRFPVEKSNGRQMSTMMRDFSGFIEEFELVDPPLGGGTFTWSGGERGFLKAWLDRFLFSGDWEERMSGAMQVLLPRPVSDHWPILLDCGGMRIGKSPFRFENMWLRVEGFMDKFKDWWQSYSFRKDAALEELKFWDSLERCGPLSEEDRNSQRIARDEFSHCAILEEISWRQKSRALWLKEGDSNIKFFHRMTNARRRENFISSLTIRVVRLSKEEELREGIGSYFKSLFEEPRVRRPDVESSLFKTLAALDNETLEGHFSEEEVYKAISELEEIRLQGRMVLLLIPKKEGASDVQDFRPISLLGSLYKIIAKVLANRMKRVMGKLVSYSQNAFMEGRQILDAVLVANEAIDLRKRSADAGLVCKLDIEKAYDHRPKVGRPLSPYLFVLIMEAFSSLISKAEEKGLKINLKKSEIIPIGAVEDVEKAAAVFGCKVGNFPTTYLGLPLGAPHNSCKVWGCELIATHNSAVVADLWGRQGGGGGGWEVHFRRPFHDWELEEGALDCGALFFWGGVSVPKLKRNRRMFQEEEKSDTSLENLFLRALLEWSQQFMDVDYLSFMNMLGG</sequence>
<dbReference type="EMBL" id="QGNW01001134">
    <property type="protein sequence ID" value="RVW54091.1"/>
    <property type="molecule type" value="Genomic_DNA"/>
</dbReference>
<protein>
    <recommendedName>
        <fullName evidence="2">Reverse transcriptase domain-containing protein</fullName>
    </recommendedName>
</protein>
<dbReference type="InterPro" id="IPR036691">
    <property type="entry name" value="Endo/exonu/phosph_ase_sf"/>
</dbReference>
<proteinExistence type="predicted"/>
<feature type="domain" description="Reverse transcriptase" evidence="2">
    <location>
        <begin position="451"/>
        <end position="539"/>
    </location>
</feature>
<evidence type="ECO:0000259" key="2">
    <source>
        <dbReference type="Pfam" id="PF00078"/>
    </source>
</evidence>
<accession>A0A438F299</accession>
<dbReference type="CDD" id="cd01650">
    <property type="entry name" value="RT_nLTR_like"/>
    <property type="match status" value="1"/>
</dbReference>
<dbReference type="SUPFAM" id="SSF56219">
    <property type="entry name" value="DNase I-like"/>
    <property type="match status" value="1"/>
</dbReference>